<dbReference type="EMBL" id="CAJVQB010008584">
    <property type="protein sequence ID" value="CAG8720680.1"/>
    <property type="molecule type" value="Genomic_DNA"/>
</dbReference>
<reference evidence="3 4" key="1">
    <citation type="submission" date="2021-06" db="EMBL/GenBank/DDBJ databases">
        <authorList>
            <person name="Kallberg Y."/>
            <person name="Tangrot J."/>
            <person name="Rosling A."/>
        </authorList>
    </citation>
    <scope>NUCLEOTIDE SEQUENCE [LARGE SCALE GENOMIC DNA]</scope>
    <source>
        <strain evidence="3 4">120-4 pot B 10/14</strain>
    </source>
</reference>
<accession>A0ABN7V262</accession>
<feature type="domain" description="HTH CENPB-type" evidence="2">
    <location>
        <begin position="54"/>
        <end position="125"/>
    </location>
</feature>
<dbReference type="InterPro" id="IPR006600">
    <property type="entry name" value="HTH_CenpB_DNA-bd_dom"/>
</dbReference>
<dbReference type="InterPro" id="IPR009057">
    <property type="entry name" value="Homeodomain-like_sf"/>
</dbReference>
<protein>
    <submittedName>
        <fullName evidence="3">10634_t:CDS:1</fullName>
    </submittedName>
</protein>
<evidence type="ECO:0000259" key="2">
    <source>
        <dbReference type="PROSITE" id="PS51253"/>
    </source>
</evidence>
<keyword evidence="4" id="KW-1185">Reference proteome</keyword>
<gene>
    <name evidence="3" type="ORF">GMARGA_LOCUS13493</name>
</gene>
<comment type="caution">
    <text evidence="3">The sequence shown here is derived from an EMBL/GenBank/DDBJ whole genome shotgun (WGS) entry which is preliminary data.</text>
</comment>
<evidence type="ECO:0000313" key="4">
    <source>
        <dbReference type="Proteomes" id="UP000789901"/>
    </source>
</evidence>
<dbReference type="Pfam" id="PF03184">
    <property type="entry name" value="DDE_1"/>
    <property type="match status" value="1"/>
</dbReference>
<evidence type="ECO:0000256" key="1">
    <source>
        <dbReference type="ARBA" id="ARBA00023125"/>
    </source>
</evidence>
<dbReference type="PANTHER" id="PTHR19303">
    <property type="entry name" value="TRANSPOSON"/>
    <property type="match status" value="1"/>
</dbReference>
<proteinExistence type="predicted"/>
<dbReference type="Pfam" id="PF03221">
    <property type="entry name" value="HTH_Tnp_Tc5"/>
    <property type="match status" value="1"/>
</dbReference>
<organism evidence="3 4">
    <name type="scientific">Gigaspora margarita</name>
    <dbReference type="NCBI Taxonomy" id="4874"/>
    <lineage>
        <taxon>Eukaryota</taxon>
        <taxon>Fungi</taxon>
        <taxon>Fungi incertae sedis</taxon>
        <taxon>Mucoromycota</taxon>
        <taxon>Glomeromycotina</taxon>
        <taxon>Glomeromycetes</taxon>
        <taxon>Diversisporales</taxon>
        <taxon>Gigasporaceae</taxon>
        <taxon>Gigaspora</taxon>
    </lineage>
</organism>
<dbReference type="InterPro" id="IPR004875">
    <property type="entry name" value="DDE_SF_endonuclease_dom"/>
</dbReference>
<name>A0ABN7V262_GIGMA</name>
<dbReference type="Proteomes" id="UP000789901">
    <property type="component" value="Unassembled WGS sequence"/>
</dbReference>
<dbReference type="PANTHER" id="PTHR19303:SF73">
    <property type="entry name" value="PROTEIN PDC2"/>
    <property type="match status" value="1"/>
</dbReference>
<dbReference type="PROSITE" id="PS51253">
    <property type="entry name" value="HTH_CENPB"/>
    <property type="match status" value="1"/>
</dbReference>
<evidence type="ECO:0000313" key="3">
    <source>
        <dbReference type="EMBL" id="CAG8720680.1"/>
    </source>
</evidence>
<dbReference type="InterPro" id="IPR050863">
    <property type="entry name" value="CenT-Element_Derived"/>
</dbReference>
<sequence>MSSNKHKDKTTLTNKQRQDIIAHKSKNPNISNVDLAEWVKKEFKLDVHPTTIGRLIKNKDDIGSNPFTKRQRTIQHPELENSLLDDAIIVEKAKAFTQILQIPDLKFSQGWLYKFKNRHGLGRVKKYREDASVDENIIAVAIPKLKDLEPDTTLATVRLKGVNRNRLGITYVASGKAWMTTVLFQTWLKEFDTTMASRKVILLVDGAKTHSTSNLTLHNTTNYFIKWLLDQYEARKDEKMNVLTAIKFINRAWKEVLSEMIRNCFQHTGILPDAQDNEELPIDDNNDNLMNELYKDIEALNFLNVMDLEEYIDYPGEKDTHEVLSDQEILDLTTNIESAENECSENEDDSTEMCEIGHQEALNAIEILEQYIVQKDFGKTARFEHNEALSKLQKEIRKLRIAAFKQTSIEIYFESA</sequence>
<dbReference type="SUPFAM" id="SSF46689">
    <property type="entry name" value="Homeodomain-like"/>
    <property type="match status" value="1"/>
</dbReference>
<keyword evidence="1" id="KW-0238">DNA-binding</keyword>
<dbReference type="Gene3D" id="1.10.10.60">
    <property type="entry name" value="Homeodomain-like"/>
    <property type="match status" value="2"/>
</dbReference>